<keyword evidence="3" id="KW-1185">Reference proteome</keyword>
<keyword evidence="1" id="KW-1133">Transmembrane helix</keyword>
<protein>
    <submittedName>
        <fullName evidence="2">TM140 protein</fullName>
    </submittedName>
</protein>
<dbReference type="EMBL" id="VYZA01000483">
    <property type="protein sequence ID" value="NWQ67127.1"/>
    <property type="molecule type" value="Genomic_DNA"/>
</dbReference>
<feature type="non-terminal residue" evidence="2">
    <location>
        <position position="1"/>
    </location>
</feature>
<dbReference type="InterPro" id="IPR028038">
    <property type="entry name" value="TM140"/>
</dbReference>
<dbReference type="Pfam" id="PF14985">
    <property type="entry name" value="TM140"/>
    <property type="match status" value="1"/>
</dbReference>
<dbReference type="Proteomes" id="UP000556200">
    <property type="component" value="Unassembled WGS sequence"/>
</dbReference>
<organism evidence="2 3">
    <name type="scientific">Neopipo cinnamomea</name>
    <dbReference type="NCBI Taxonomy" id="456388"/>
    <lineage>
        <taxon>Eukaryota</taxon>
        <taxon>Metazoa</taxon>
        <taxon>Chordata</taxon>
        <taxon>Craniata</taxon>
        <taxon>Vertebrata</taxon>
        <taxon>Euteleostomi</taxon>
        <taxon>Archelosauria</taxon>
        <taxon>Archosauria</taxon>
        <taxon>Dinosauria</taxon>
        <taxon>Saurischia</taxon>
        <taxon>Theropoda</taxon>
        <taxon>Coelurosauria</taxon>
        <taxon>Aves</taxon>
        <taxon>Neognathae</taxon>
        <taxon>Neoaves</taxon>
        <taxon>Telluraves</taxon>
        <taxon>Australaves</taxon>
        <taxon>Passeriformes</taxon>
        <taxon>Tyrannidae</taxon>
        <taxon>Neopipo</taxon>
    </lineage>
</organism>
<evidence type="ECO:0000313" key="2">
    <source>
        <dbReference type="EMBL" id="NWQ67127.1"/>
    </source>
</evidence>
<dbReference type="AlphaFoldDB" id="A0A7K4R1S6"/>
<comment type="caution">
    <text evidence="2">The sequence shown here is derived from an EMBL/GenBank/DDBJ whole genome shotgun (WGS) entry which is preliminary data.</text>
</comment>
<accession>A0A7K4R1S6</accession>
<gene>
    <name evidence="2" type="primary">Tmem140</name>
    <name evidence="2" type="ORF">NEOCIN_R02929</name>
</gene>
<dbReference type="PANTHER" id="PTHR16103:SF0">
    <property type="entry name" value="TRANSMEMBRANE PROTEIN 140"/>
    <property type="match status" value="1"/>
</dbReference>
<evidence type="ECO:0000256" key="1">
    <source>
        <dbReference type="SAM" id="Phobius"/>
    </source>
</evidence>
<name>A0A7K4R1S6_9TYRA</name>
<keyword evidence="1" id="KW-0812">Transmembrane</keyword>
<keyword evidence="1" id="KW-0472">Membrane</keyword>
<evidence type="ECO:0000313" key="3">
    <source>
        <dbReference type="Proteomes" id="UP000556200"/>
    </source>
</evidence>
<feature type="non-terminal residue" evidence="2">
    <location>
        <position position="92"/>
    </location>
</feature>
<dbReference type="PANTHER" id="PTHR16103">
    <property type="entry name" value="TRANSMEMBRANE PROTEIN 140"/>
    <property type="match status" value="1"/>
</dbReference>
<reference evidence="2 3" key="1">
    <citation type="submission" date="2019-09" db="EMBL/GenBank/DDBJ databases">
        <title>Bird 10,000 Genomes (B10K) Project - Family phase.</title>
        <authorList>
            <person name="Zhang G."/>
        </authorList>
    </citation>
    <scope>NUCLEOTIDE SEQUENCE [LARGE SCALE GENOMIC DNA]</scope>
    <source>
        <strain evidence="2">B10K-DU-004-15</strain>
        <tissue evidence="2">Mixed tissue sample</tissue>
    </source>
</reference>
<proteinExistence type="predicted"/>
<sequence>PTAGFSTAPRKHTGTRMGLLQQRCTGYLLYVLSLLEAAGTLTLMVYALLCEVGNLVDLPDKRIGFYNFCLWNETAGELQCLDYKHVQAMGIS</sequence>
<feature type="transmembrane region" description="Helical" evidence="1">
    <location>
        <begin position="27"/>
        <end position="49"/>
    </location>
</feature>